<dbReference type="OrthoDB" id="2121828at2759"/>
<feature type="domain" description="Plastocyanin-like" evidence="3">
    <location>
        <begin position="34"/>
        <end position="75"/>
    </location>
</feature>
<feature type="signal peptide" evidence="2">
    <location>
        <begin position="1"/>
        <end position="18"/>
    </location>
</feature>
<keyword evidence="2" id="KW-0732">Signal</keyword>
<evidence type="ECO:0000256" key="1">
    <source>
        <dbReference type="ARBA" id="ARBA00010609"/>
    </source>
</evidence>
<feature type="chain" id="PRO_5040412792" description="Plastocyanin-like domain-containing protein" evidence="2">
    <location>
        <begin position="19"/>
        <end position="78"/>
    </location>
</feature>
<evidence type="ECO:0000256" key="2">
    <source>
        <dbReference type="SAM" id="SignalP"/>
    </source>
</evidence>
<evidence type="ECO:0000259" key="3">
    <source>
        <dbReference type="Pfam" id="PF07732"/>
    </source>
</evidence>
<dbReference type="AlphaFoldDB" id="A0A9P5X1Y6"/>
<reference evidence="4" key="1">
    <citation type="submission" date="2020-11" db="EMBL/GenBank/DDBJ databases">
        <authorList>
            <consortium name="DOE Joint Genome Institute"/>
            <person name="Ahrendt S."/>
            <person name="Riley R."/>
            <person name="Andreopoulos W."/>
            <person name="Labutti K."/>
            <person name="Pangilinan J."/>
            <person name="Ruiz-Duenas F.J."/>
            <person name="Barrasa J.M."/>
            <person name="Sanchez-Garcia M."/>
            <person name="Camarero S."/>
            <person name="Miyauchi S."/>
            <person name="Serrano A."/>
            <person name="Linde D."/>
            <person name="Babiker R."/>
            <person name="Drula E."/>
            <person name="Ayuso-Fernandez I."/>
            <person name="Pacheco R."/>
            <person name="Padilla G."/>
            <person name="Ferreira P."/>
            <person name="Barriuso J."/>
            <person name="Kellner H."/>
            <person name="Castanera R."/>
            <person name="Alfaro M."/>
            <person name="Ramirez L."/>
            <person name="Pisabarro A.G."/>
            <person name="Kuo A."/>
            <person name="Tritt A."/>
            <person name="Lipzen A."/>
            <person name="He G."/>
            <person name="Yan M."/>
            <person name="Ng V."/>
            <person name="Cullen D."/>
            <person name="Martin F."/>
            <person name="Rosso M.-N."/>
            <person name="Henrissat B."/>
            <person name="Hibbett D."/>
            <person name="Martinez A.T."/>
            <person name="Grigoriev I.V."/>
        </authorList>
    </citation>
    <scope>NUCLEOTIDE SEQUENCE</scope>
    <source>
        <strain evidence="4">MF-IS2</strain>
    </source>
</reference>
<comment type="caution">
    <text evidence="4">The sequence shown here is derived from an EMBL/GenBank/DDBJ whole genome shotgun (WGS) entry which is preliminary data.</text>
</comment>
<dbReference type="Pfam" id="PF07732">
    <property type="entry name" value="Cu-oxidase_3"/>
    <property type="match status" value="1"/>
</dbReference>
<evidence type="ECO:0000313" key="4">
    <source>
        <dbReference type="EMBL" id="KAF9443313.1"/>
    </source>
</evidence>
<name>A0A9P5X1Y6_9AGAR</name>
<gene>
    <name evidence="4" type="ORF">P691DRAFT_764403</name>
</gene>
<organism evidence="4 5">
    <name type="scientific">Macrolepiota fuliginosa MF-IS2</name>
    <dbReference type="NCBI Taxonomy" id="1400762"/>
    <lineage>
        <taxon>Eukaryota</taxon>
        <taxon>Fungi</taxon>
        <taxon>Dikarya</taxon>
        <taxon>Basidiomycota</taxon>
        <taxon>Agaricomycotina</taxon>
        <taxon>Agaricomycetes</taxon>
        <taxon>Agaricomycetidae</taxon>
        <taxon>Agaricales</taxon>
        <taxon>Agaricineae</taxon>
        <taxon>Agaricaceae</taxon>
        <taxon>Macrolepiota</taxon>
    </lineage>
</organism>
<dbReference type="InterPro" id="IPR008972">
    <property type="entry name" value="Cupredoxin"/>
</dbReference>
<sequence>MRFFTLALCFSLFKVTFSAVIKTRTDKVVTINVVNAQLTPNGFERSTVVADGQFPGPAITALKGQTLQVTVNNKLVGP</sequence>
<proteinExistence type="inferred from homology"/>
<dbReference type="Gene3D" id="2.60.40.420">
    <property type="entry name" value="Cupredoxins - blue copper proteins"/>
    <property type="match status" value="1"/>
</dbReference>
<dbReference type="GO" id="GO:0005507">
    <property type="term" value="F:copper ion binding"/>
    <property type="evidence" value="ECO:0007669"/>
    <property type="project" value="InterPro"/>
</dbReference>
<protein>
    <recommendedName>
        <fullName evidence="3">Plastocyanin-like domain-containing protein</fullName>
    </recommendedName>
</protein>
<dbReference type="InterPro" id="IPR011707">
    <property type="entry name" value="Cu-oxidase-like_N"/>
</dbReference>
<dbReference type="EMBL" id="MU151491">
    <property type="protein sequence ID" value="KAF9443313.1"/>
    <property type="molecule type" value="Genomic_DNA"/>
</dbReference>
<keyword evidence="5" id="KW-1185">Reference proteome</keyword>
<comment type="similarity">
    <text evidence="1">Belongs to the multicopper oxidase family.</text>
</comment>
<evidence type="ECO:0000313" key="5">
    <source>
        <dbReference type="Proteomes" id="UP000807342"/>
    </source>
</evidence>
<accession>A0A9P5X1Y6</accession>
<dbReference type="Proteomes" id="UP000807342">
    <property type="component" value="Unassembled WGS sequence"/>
</dbReference>
<dbReference type="SUPFAM" id="SSF49503">
    <property type="entry name" value="Cupredoxins"/>
    <property type="match status" value="1"/>
</dbReference>